<sequence>MSKNYCSEHEVKQNITKKVTCHEKMQAFLDYLRRPKTVFDLKDRTKALLLLVAIIIGVQYLLKRFVL</sequence>
<feature type="transmembrane region" description="Helical" evidence="1">
    <location>
        <begin position="45"/>
        <end position="62"/>
    </location>
</feature>
<protein>
    <submittedName>
        <fullName evidence="2">Uncharacterized protein</fullName>
    </submittedName>
</protein>
<evidence type="ECO:0000313" key="2">
    <source>
        <dbReference type="EMBL" id="CDB45261.1"/>
    </source>
</evidence>
<dbReference type="STRING" id="1262914.BN533_00389"/>
<reference evidence="2" key="1">
    <citation type="submission" date="2012-11" db="EMBL/GenBank/DDBJ databases">
        <title>Dependencies among metagenomic species, viruses, plasmids and units of genetic variation.</title>
        <authorList>
            <person name="Nielsen H.B."/>
            <person name="Almeida M."/>
            <person name="Juncker A.S."/>
            <person name="Rasmussen S."/>
            <person name="Li J."/>
            <person name="Sunagawa S."/>
            <person name="Plichta D."/>
            <person name="Gautier L."/>
            <person name="Le Chatelier E."/>
            <person name="Peletier E."/>
            <person name="Bonde I."/>
            <person name="Nielsen T."/>
            <person name="Manichanh C."/>
            <person name="Arumugam M."/>
            <person name="Batto J."/>
            <person name="Santos M.B.Q.D."/>
            <person name="Blom N."/>
            <person name="Borruel N."/>
            <person name="Burgdorf K.S."/>
            <person name="Boumezbeur F."/>
            <person name="Casellas F."/>
            <person name="Dore J."/>
            <person name="Guarner F."/>
            <person name="Hansen T."/>
            <person name="Hildebrand F."/>
            <person name="Kaas R.S."/>
            <person name="Kennedy S."/>
            <person name="Kristiansen K."/>
            <person name="Kultima J.R."/>
            <person name="Leonard P."/>
            <person name="Levenez F."/>
            <person name="Lund O."/>
            <person name="Moumen B."/>
            <person name="Le Paslier D."/>
            <person name="Pons N."/>
            <person name="Pedersen O."/>
            <person name="Prifti E."/>
            <person name="Qin J."/>
            <person name="Raes J."/>
            <person name="Tap J."/>
            <person name="Tims S."/>
            <person name="Ussery D.W."/>
            <person name="Yamada T."/>
            <person name="MetaHit consortium"/>
            <person name="Renault P."/>
            <person name="Sicheritz-Ponten T."/>
            <person name="Bork P."/>
            <person name="Wang J."/>
            <person name="Brunak S."/>
            <person name="Ehrlich S.D."/>
        </authorList>
    </citation>
    <scope>NUCLEOTIDE SEQUENCE [LARGE SCALE GENOMIC DNA]</scope>
</reference>
<dbReference type="GeneID" id="49406619"/>
<keyword evidence="1" id="KW-0812">Transmembrane</keyword>
<dbReference type="EMBL" id="CBDS010000028">
    <property type="protein sequence ID" value="CDB45261.1"/>
    <property type="molecule type" value="Genomic_DNA"/>
</dbReference>
<keyword evidence="1" id="KW-1133">Transmembrane helix</keyword>
<organism evidence="2">
    <name type="scientific">Phascolarctobacterium faecium</name>
    <dbReference type="NCBI Taxonomy" id="33025"/>
    <lineage>
        <taxon>Bacteria</taxon>
        <taxon>Bacillati</taxon>
        <taxon>Bacillota</taxon>
        <taxon>Negativicutes</taxon>
        <taxon>Acidaminococcales</taxon>
        <taxon>Acidaminococcaceae</taxon>
        <taxon>Phascolarctobacterium</taxon>
    </lineage>
</organism>
<dbReference type="AlphaFoldDB" id="R6IIV0"/>
<comment type="caution">
    <text evidence="2">The sequence shown here is derived from an EMBL/GenBank/DDBJ whole genome shotgun (WGS) entry which is preliminary data.</text>
</comment>
<proteinExistence type="predicted"/>
<gene>
    <name evidence="2" type="ORF">BN533_00389</name>
</gene>
<accession>R6IIV0</accession>
<dbReference type="HOGENOM" id="CLU_2808674_0_0_9"/>
<name>R6IIV0_9FIRM</name>
<dbReference type="RefSeq" id="WP_021717292.1">
    <property type="nucleotide sequence ID" value="NZ_AP019004.1"/>
</dbReference>
<evidence type="ECO:0000256" key="1">
    <source>
        <dbReference type="SAM" id="Phobius"/>
    </source>
</evidence>
<keyword evidence="1" id="KW-0472">Membrane</keyword>
<accession>A0A3G9HC17</accession>